<keyword evidence="4" id="KW-1185">Reference proteome</keyword>
<keyword evidence="1" id="KW-0238">DNA-binding</keyword>
<dbReference type="Gene3D" id="1.10.260.40">
    <property type="entry name" value="lambda repressor-like DNA-binding domains"/>
    <property type="match status" value="1"/>
</dbReference>
<accession>A0A6P2CMT6</accession>
<dbReference type="PANTHER" id="PTHR46558:SF13">
    <property type="entry name" value="HTH-TYPE TRANSCRIPTIONAL REGULATOR IMMR"/>
    <property type="match status" value="1"/>
</dbReference>
<reference evidence="3 4" key="1">
    <citation type="submission" date="2019-01" db="EMBL/GenBank/DDBJ databases">
        <title>Leuconostoc litchii sp. nov., a novel lactic acid bacterium isolated from lychee.</title>
        <authorList>
            <person name="Wang L.-T."/>
        </authorList>
    </citation>
    <scope>NUCLEOTIDE SEQUENCE [LARGE SCALE GENOMIC DNA]</scope>
    <source>
        <strain evidence="3 4">MB7</strain>
    </source>
</reference>
<comment type="caution">
    <text evidence="3">The sequence shown here is derived from an EMBL/GenBank/DDBJ whole genome shotgun (WGS) entry which is preliminary data.</text>
</comment>
<dbReference type="InterPro" id="IPR010982">
    <property type="entry name" value="Lambda_DNA-bd_dom_sf"/>
</dbReference>
<evidence type="ECO:0000259" key="2">
    <source>
        <dbReference type="PROSITE" id="PS50943"/>
    </source>
</evidence>
<dbReference type="RefSeq" id="WP_148606143.1">
    <property type="nucleotide sequence ID" value="NZ_BSUV01000001.1"/>
</dbReference>
<dbReference type="AlphaFoldDB" id="A0A6P2CMT6"/>
<dbReference type="SMART" id="SM00530">
    <property type="entry name" value="HTH_XRE"/>
    <property type="match status" value="1"/>
</dbReference>
<dbReference type="CDD" id="cd00093">
    <property type="entry name" value="HTH_XRE"/>
    <property type="match status" value="1"/>
</dbReference>
<evidence type="ECO:0000256" key="1">
    <source>
        <dbReference type="ARBA" id="ARBA00023125"/>
    </source>
</evidence>
<gene>
    <name evidence="3" type="ORF">ESZ47_07255</name>
</gene>
<dbReference type="PROSITE" id="PS50943">
    <property type="entry name" value="HTH_CROC1"/>
    <property type="match status" value="1"/>
</dbReference>
<feature type="domain" description="HTH cro/C1-type" evidence="2">
    <location>
        <begin position="9"/>
        <end position="63"/>
    </location>
</feature>
<dbReference type="GO" id="GO:0003677">
    <property type="term" value="F:DNA binding"/>
    <property type="evidence" value="ECO:0007669"/>
    <property type="project" value="UniProtKB-KW"/>
</dbReference>
<dbReference type="Pfam" id="PF01381">
    <property type="entry name" value="HTH_3"/>
    <property type="match status" value="1"/>
</dbReference>
<evidence type="ECO:0000313" key="4">
    <source>
        <dbReference type="Proteomes" id="UP000442244"/>
    </source>
</evidence>
<dbReference type="PANTHER" id="PTHR46558">
    <property type="entry name" value="TRACRIPTIONAL REGULATORY PROTEIN-RELATED-RELATED"/>
    <property type="match status" value="1"/>
</dbReference>
<dbReference type="Proteomes" id="UP000442244">
    <property type="component" value="Unassembled WGS sequence"/>
</dbReference>
<dbReference type="SUPFAM" id="SSF47413">
    <property type="entry name" value="lambda repressor-like DNA-binding domains"/>
    <property type="match status" value="1"/>
</dbReference>
<dbReference type="InterPro" id="IPR001387">
    <property type="entry name" value="Cro/C1-type_HTH"/>
</dbReference>
<proteinExistence type="predicted"/>
<dbReference type="EMBL" id="SDGY01000005">
    <property type="protein sequence ID" value="TYC46265.1"/>
    <property type="molecule type" value="Genomic_DNA"/>
</dbReference>
<name>A0A6P2CMT6_9LACO</name>
<protein>
    <submittedName>
        <fullName evidence="3">XRE family transcriptional regulator</fullName>
    </submittedName>
</protein>
<evidence type="ECO:0000313" key="3">
    <source>
        <dbReference type="EMBL" id="TYC46265.1"/>
    </source>
</evidence>
<sequence length="103" mass="12153">MKIIFAENLLVLRKEHNLSQEGLANQLFVTRQTISKWELGEVTPDLNKIQSIAEFFDLPVENLLFGDSIRNIEDPLIKESVINQEWNGKRLWQEWQMKPINNF</sequence>
<organism evidence="3 4">
    <name type="scientific">Leuconostoc litchii</name>
    <dbReference type="NCBI Taxonomy" id="1981069"/>
    <lineage>
        <taxon>Bacteria</taxon>
        <taxon>Bacillati</taxon>
        <taxon>Bacillota</taxon>
        <taxon>Bacilli</taxon>
        <taxon>Lactobacillales</taxon>
        <taxon>Lactobacillaceae</taxon>
        <taxon>Leuconostoc</taxon>
    </lineage>
</organism>
<dbReference type="OrthoDB" id="9805856at2"/>